<dbReference type="Proteomes" id="UP001232117">
    <property type="component" value="Chromosome"/>
</dbReference>
<dbReference type="PANTHER" id="PTHR46098:SF1">
    <property type="entry name" value="TRNA (CYTOSINE(38)-C(5))-METHYLTRANSFERASE"/>
    <property type="match status" value="1"/>
</dbReference>
<dbReference type="Gene3D" id="3.40.50.150">
    <property type="entry name" value="Vaccinia Virus protein VP39"/>
    <property type="match status" value="1"/>
</dbReference>
<dbReference type="PROSITE" id="PS00095">
    <property type="entry name" value="C5_MTASE_2"/>
    <property type="match status" value="1"/>
</dbReference>
<evidence type="ECO:0000313" key="9">
    <source>
        <dbReference type="EMBL" id="WGK94070.1"/>
    </source>
</evidence>
<proteinExistence type="inferred from homology"/>
<evidence type="ECO:0000313" key="10">
    <source>
        <dbReference type="Proteomes" id="UP001232117"/>
    </source>
</evidence>
<comment type="similarity">
    <text evidence="6 7">Belongs to the class I-like SAM-binding methyltransferase superfamily. C5-methyltransferase family.</text>
</comment>
<evidence type="ECO:0000256" key="3">
    <source>
        <dbReference type="ARBA" id="ARBA00022691"/>
    </source>
</evidence>
<keyword evidence="2 6" id="KW-0808">Transferase</keyword>
<dbReference type="RefSeq" id="WP_264533203.1">
    <property type="nucleotide sequence ID" value="NZ_CP092332.1"/>
</dbReference>
<accession>A0ABY8N335</accession>
<dbReference type="NCBIfam" id="TIGR00675">
    <property type="entry name" value="dcm"/>
    <property type="match status" value="1"/>
</dbReference>
<evidence type="ECO:0000256" key="8">
    <source>
        <dbReference type="RuleBase" id="RU000417"/>
    </source>
</evidence>
<dbReference type="SUPFAM" id="SSF53335">
    <property type="entry name" value="S-adenosyl-L-methionine-dependent methyltransferases"/>
    <property type="match status" value="1"/>
</dbReference>
<evidence type="ECO:0000256" key="2">
    <source>
        <dbReference type="ARBA" id="ARBA00022679"/>
    </source>
</evidence>
<dbReference type="InterPro" id="IPR031303">
    <property type="entry name" value="C5_meth_CS"/>
</dbReference>
<dbReference type="InterPro" id="IPR001525">
    <property type="entry name" value="C5_MeTfrase"/>
</dbReference>
<dbReference type="InterPro" id="IPR029063">
    <property type="entry name" value="SAM-dependent_MTases_sf"/>
</dbReference>
<evidence type="ECO:0000256" key="6">
    <source>
        <dbReference type="PROSITE-ProRule" id="PRU01016"/>
    </source>
</evidence>
<dbReference type="PROSITE" id="PS00094">
    <property type="entry name" value="C5_MTASE_1"/>
    <property type="match status" value="1"/>
</dbReference>
<keyword evidence="10" id="KW-1185">Reference proteome</keyword>
<dbReference type="Pfam" id="PF00145">
    <property type="entry name" value="DNA_methylase"/>
    <property type="match status" value="1"/>
</dbReference>
<dbReference type="PROSITE" id="PS51679">
    <property type="entry name" value="SAM_MT_C5"/>
    <property type="match status" value="1"/>
</dbReference>
<sequence>MKHLELFAGIGGFRKAFDIFGEDLKIPMQCIGYSELDIYANKTYTANYNTKNETVLGDIVEFTSHKRNIENLADFDVLTGGFPCQSFSMMGKQKGFEDVRGNVFFNIIEILKVKKPKFILLENVKNIVTHDKGNTIKVIEEEIRKVGYKNVFYNIFNTQNFGLAQKRNRVFIFATTEDLPKDFIFNEKVVIDNFKSIKKCSLLKQKTTLDVLGKEVEEKYYLSETLKPTILSNGSKNFKSKSEINQLVARPLTATMVKMHRACQDNYFSHEFLNSEKPLEYLKTEYSKEEQAKHRIRKLTPHEAFLLQGFNGSFVSNAMNVGVSNHQLYKQAGNAVSVNTVYAVLHYLFIKNDLIKYVL</sequence>
<dbReference type="EMBL" id="CP092332">
    <property type="protein sequence ID" value="WGK94070.1"/>
    <property type="molecule type" value="Genomic_DNA"/>
</dbReference>
<dbReference type="PRINTS" id="PR00105">
    <property type="entry name" value="C5METTRFRASE"/>
</dbReference>
<gene>
    <name evidence="9" type="primary">dcm</name>
    <name evidence="9" type="ORF">MG292_08270</name>
</gene>
<evidence type="ECO:0000256" key="1">
    <source>
        <dbReference type="ARBA" id="ARBA00022603"/>
    </source>
</evidence>
<evidence type="ECO:0000256" key="4">
    <source>
        <dbReference type="ARBA" id="ARBA00022747"/>
    </source>
</evidence>
<dbReference type="InterPro" id="IPR050750">
    <property type="entry name" value="C5-MTase"/>
</dbReference>
<dbReference type="GO" id="GO:0003886">
    <property type="term" value="F:DNA (cytosine-5-)-methyltransferase activity"/>
    <property type="evidence" value="ECO:0007669"/>
    <property type="project" value="UniProtKB-EC"/>
</dbReference>
<dbReference type="InterPro" id="IPR018117">
    <property type="entry name" value="C5_DNA_meth_AS"/>
</dbReference>
<feature type="active site" evidence="6">
    <location>
        <position position="84"/>
    </location>
</feature>
<keyword evidence="3 6" id="KW-0949">S-adenosyl-L-methionine</keyword>
<organism evidence="9 10">
    <name type="scientific">Flavobacterium keumense</name>
    <dbReference type="NCBI Taxonomy" id="1306518"/>
    <lineage>
        <taxon>Bacteria</taxon>
        <taxon>Pseudomonadati</taxon>
        <taxon>Bacteroidota</taxon>
        <taxon>Flavobacteriia</taxon>
        <taxon>Flavobacteriales</taxon>
        <taxon>Flavobacteriaceae</taxon>
        <taxon>Flavobacterium</taxon>
    </lineage>
</organism>
<dbReference type="EC" id="2.1.1.37" evidence="8"/>
<comment type="catalytic activity">
    <reaction evidence="5 8">
        <text>a 2'-deoxycytidine in DNA + S-adenosyl-L-methionine = a 5-methyl-2'-deoxycytidine in DNA + S-adenosyl-L-homocysteine + H(+)</text>
        <dbReference type="Rhea" id="RHEA:13681"/>
        <dbReference type="Rhea" id="RHEA-COMP:11369"/>
        <dbReference type="Rhea" id="RHEA-COMP:11370"/>
        <dbReference type="ChEBI" id="CHEBI:15378"/>
        <dbReference type="ChEBI" id="CHEBI:57856"/>
        <dbReference type="ChEBI" id="CHEBI:59789"/>
        <dbReference type="ChEBI" id="CHEBI:85452"/>
        <dbReference type="ChEBI" id="CHEBI:85454"/>
        <dbReference type="EC" id="2.1.1.37"/>
    </reaction>
</comment>
<evidence type="ECO:0000256" key="7">
    <source>
        <dbReference type="RuleBase" id="RU000416"/>
    </source>
</evidence>
<dbReference type="Gene3D" id="3.90.120.10">
    <property type="entry name" value="DNA Methylase, subunit A, domain 2"/>
    <property type="match status" value="1"/>
</dbReference>
<name>A0ABY8N335_9FLAO</name>
<keyword evidence="1 6" id="KW-0489">Methyltransferase</keyword>
<dbReference type="GO" id="GO:0032259">
    <property type="term" value="P:methylation"/>
    <property type="evidence" value="ECO:0007669"/>
    <property type="project" value="UniProtKB-KW"/>
</dbReference>
<dbReference type="PANTHER" id="PTHR46098">
    <property type="entry name" value="TRNA (CYTOSINE(38)-C(5))-METHYLTRANSFERASE"/>
    <property type="match status" value="1"/>
</dbReference>
<reference evidence="9 10" key="1">
    <citation type="submission" date="2023-06" db="EMBL/GenBank/DDBJ databases">
        <title>Complete Genome Sequence of Flavobacterium keumense K3R-10.</title>
        <authorList>
            <person name="Jeong H."/>
            <person name="Jhang S.Y."/>
            <person name="Kim J.N."/>
        </authorList>
    </citation>
    <scope>NUCLEOTIDE SEQUENCE [LARGE SCALE GENOMIC DNA]</scope>
    <source>
        <strain evidence="9 10">K3R-10</strain>
    </source>
</reference>
<evidence type="ECO:0000256" key="5">
    <source>
        <dbReference type="ARBA" id="ARBA00047422"/>
    </source>
</evidence>
<keyword evidence="4" id="KW-0680">Restriction system</keyword>
<protein>
    <recommendedName>
        <fullName evidence="8">Cytosine-specific methyltransferase</fullName>
        <ecNumber evidence="8">2.1.1.37</ecNumber>
    </recommendedName>
</protein>